<proteinExistence type="predicted"/>
<name>A0A6N8EKK6_9GAMM</name>
<feature type="non-terminal residue" evidence="1">
    <location>
        <position position="101"/>
    </location>
</feature>
<evidence type="ECO:0008006" key="3">
    <source>
        <dbReference type="Google" id="ProtNLM"/>
    </source>
</evidence>
<reference evidence="1 2" key="1">
    <citation type="submission" date="2019-11" db="EMBL/GenBank/DDBJ databases">
        <title>Whole-genome sequence of the anaerobic purple sulfur bacterium Allochromatium palmeri DSM 15591.</title>
        <authorList>
            <person name="Kyndt J.A."/>
            <person name="Meyer T.E."/>
        </authorList>
    </citation>
    <scope>NUCLEOTIDE SEQUENCE [LARGE SCALE GENOMIC DNA]</scope>
    <source>
        <strain evidence="1 2">DSM 15591</strain>
    </source>
</reference>
<gene>
    <name evidence="1" type="ORF">GJ668_20025</name>
</gene>
<evidence type="ECO:0000313" key="2">
    <source>
        <dbReference type="Proteomes" id="UP000434044"/>
    </source>
</evidence>
<sequence length="101" mass="10961">MTVHAVDVTGVDGGESLTRYPWQAGDIGLVDRGYNQPRVILDLFARGVGVIVRLNPTAMPLFVRSLDADTFNPTATRLDVAAHLRAQSSDTVSLAVWLRAQ</sequence>
<comment type="caution">
    <text evidence="1">The sequence shown here is derived from an EMBL/GenBank/DDBJ whole genome shotgun (WGS) entry which is preliminary data.</text>
</comment>
<dbReference type="Proteomes" id="UP000434044">
    <property type="component" value="Unassembled WGS sequence"/>
</dbReference>
<dbReference type="EMBL" id="WNKT01000190">
    <property type="protein sequence ID" value="MTW23306.1"/>
    <property type="molecule type" value="Genomic_DNA"/>
</dbReference>
<evidence type="ECO:0000313" key="1">
    <source>
        <dbReference type="EMBL" id="MTW23306.1"/>
    </source>
</evidence>
<organism evidence="1 2">
    <name type="scientific">Allochromatium palmeri</name>
    <dbReference type="NCBI Taxonomy" id="231048"/>
    <lineage>
        <taxon>Bacteria</taxon>
        <taxon>Pseudomonadati</taxon>
        <taxon>Pseudomonadota</taxon>
        <taxon>Gammaproteobacteria</taxon>
        <taxon>Chromatiales</taxon>
        <taxon>Chromatiaceae</taxon>
        <taxon>Allochromatium</taxon>
    </lineage>
</organism>
<dbReference type="RefSeq" id="WP_222930839.1">
    <property type="nucleotide sequence ID" value="NZ_WNKT01000190.1"/>
</dbReference>
<keyword evidence="2" id="KW-1185">Reference proteome</keyword>
<protein>
    <recommendedName>
        <fullName evidence="3">Transposase IS4-like domain-containing protein</fullName>
    </recommendedName>
</protein>
<dbReference type="AlphaFoldDB" id="A0A6N8EKK6"/>
<accession>A0A6N8EKK6</accession>